<proteinExistence type="predicted"/>
<sequence>MGDHEGERLFHFVSMPMRNPSAKTKGDQDLRMSQARSHAARITHMRRRKKARKVNEGRSLDDEQIGAIMELNMVTKDGALKTEYSPSPLSLLGQHKVDPFESYPTGPLPPYLRRCLEYVYECVHPTLISSTRESDIATIKISWRRIGLEWPLMYHLQVAGAANIVRADARNSSLPNDVEILRLKHQNQGLALLMTALKNLQGPASDALLMAMVMAGMLTDPSPSQIPELYRASPLATAQYLNVYARLTMVPATMQSMLQSVVQRGGIKNIRDYGMVSILQFADLQASSRLGIPPAFSWVYPNSTSLCARQCDLDQAAMDMLRVLGTGFKYIQFIDQDLAGALEAIEDVTVALDLFQRCKAIAFSLLDVADAANEAQHTLLSVNPPPTMGTSEMDCLREICRWTALIYNDMVIFPLPATTETKPRLSNALRIAIENYEFLGSKYLNTSTEVMKATNHSDLILWASMLGAMAAELTVNRTWYIQKLGQYLSQSPYRHTWSDFRKLMSTFLWWDYIFDEPGQKLWWEGCMSMNTPQDRINLDACQLDSEFDPKGQS</sequence>
<protein>
    <recommendedName>
        <fullName evidence="3">Transcription factor domain-containing protein</fullName>
    </recommendedName>
</protein>
<dbReference type="STRING" id="1182545.A0A072NZE0"/>
<comment type="caution">
    <text evidence="1">The sequence shown here is derived from an EMBL/GenBank/DDBJ whole genome shotgun (WGS) entry which is preliminary data.</text>
</comment>
<organism evidence="1 2">
    <name type="scientific">Exophiala aquamarina CBS 119918</name>
    <dbReference type="NCBI Taxonomy" id="1182545"/>
    <lineage>
        <taxon>Eukaryota</taxon>
        <taxon>Fungi</taxon>
        <taxon>Dikarya</taxon>
        <taxon>Ascomycota</taxon>
        <taxon>Pezizomycotina</taxon>
        <taxon>Eurotiomycetes</taxon>
        <taxon>Chaetothyriomycetidae</taxon>
        <taxon>Chaetothyriales</taxon>
        <taxon>Herpotrichiellaceae</taxon>
        <taxon>Exophiala</taxon>
    </lineage>
</organism>
<name>A0A072NZE0_9EURO</name>
<evidence type="ECO:0008006" key="3">
    <source>
        <dbReference type="Google" id="ProtNLM"/>
    </source>
</evidence>
<dbReference type="Proteomes" id="UP000027920">
    <property type="component" value="Unassembled WGS sequence"/>
</dbReference>
<dbReference type="OrthoDB" id="4112231at2759"/>
<keyword evidence="2" id="KW-1185">Reference proteome</keyword>
<dbReference type="EMBL" id="AMGV01000015">
    <property type="protein sequence ID" value="KEF52991.1"/>
    <property type="molecule type" value="Genomic_DNA"/>
</dbReference>
<dbReference type="AlphaFoldDB" id="A0A072NZE0"/>
<dbReference type="HOGENOM" id="CLU_015771_0_1_1"/>
<dbReference type="RefSeq" id="XP_013255581.1">
    <property type="nucleotide sequence ID" value="XM_013400127.1"/>
</dbReference>
<dbReference type="PANTHER" id="PTHR37540">
    <property type="entry name" value="TRANSCRIPTION FACTOR (ACR-2), PUTATIVE-RELATED-RELATED"/>
    <property type="match status" value="1"/>
</dbReference>
<accession>A0A072NZE0</accession>
<dbReference type="PANTHER" id="PTHR37540:SF5">
    <property type="entry name" value="TRANSCRIPTION FACTOR DOMAIN-CONTAINING PROTEIN"/>
    <property type="match status" value="1"/>
</dbReference>
<evidence type="ECO:0000313" key="2">
    <source>
        <dbReference type="Proteomes" id="UP000027920"/>
    </source>
</evidence>
<dbReference type="VEuPathDB" id="FungiDB:A1O9_10899"/>
<gene>
    <name evidence="1" type="ORF">A1O9_10899</name>
</gene>
<dbReference type="GeneID" id="25285800"/>
<reference evidence="1 2" key="1">
    <citation type="submission" date="2013-03" db="EMBL/GenBank/DDBJ databases">
        <title>The Genome Sequence of Exophiala aquamarina CBS 119918.</title>
        <authorList>
            <consortium name="The Broad Institute Genomics Platform"/>
            <person name="Cuomo C."/>
            <person name="de Hoog S."/>
            <person name="Gorbushina A."/>
            <person name="Walker B."/>
            <person name="Young S.K."/>
            <person name="Zeng Q."/>
            <person name="Gargeya S."/>
            <person name="Fitzgerald M."/>
            <person name="Haas B."/>
            <person name="Abouelleil A."/>
            <person name="Allen A.W."/>
            <person name="Alvarado L."/>
            <person name="Arachchi H.M."/>
            <person name="Berlin A.M."/>
            <person name="Chapman S.B."/>
            <person name="Gainer-Dewar J."/>
            <person name="Goldberg J."/>
            <person name="Griggs A."/>
            <person name="Gujja S."/>
            <person name="Hansen M."/>
            <person name="Howarth C."/>
            <person name="Imamovic A."/>
            <person name="Ireland A."/>
            <person name="Larimer J."/>
            <person name="McCowan C."/>
            <person name="Murphy C."/>
            <person name="Pearson M."/>
            <person name="Poon T.W."/>
            <person name="Priest M."/>
            <person name="Roberts A."/>
            <person name="Saif S."/>
            <person name="Shea T."/>
            <person name="Sisk P."/>
            <person name="Sykes S."/>
            <person name="Wortman J."/>
            <person name="Nusbaum C."/>
            <person name="Birren B."/>
        </authorList>
    </citation>
    <scope>NUCLEOTIDE SEQUENCE [LARGE SCALE GENOMIC DNA]</scope>
    <source>
        <strain evidence="1 2">CBS 119918</strain>
    </source>
</reference>
<evidence type="ECO:0000313" key="1">
    <source>
        <dbReference type="EMBL" id="KEF52991.1"/>
    </source>
</evidence>